<sequence length="1466" mass="173431">MSKINGFRMINVNYNNNAIRISDEAFHLNGESTLASLRNGGGKSVLVQMLMAPFVHKRYRDAKDRPFDSYFTTNKPSFILVEWVLDQGAGYVLTGMMVRRTQDVENTNGSNLEMINIISEYQQPCMQDMHHLPVVEKGKKTMVLKNFMACRQLFESYKKDSSVNFFYYDMNNSAQSRQYFDKLKEYQIDNKEWETIIRKINLEESGLSNLFADCKDERGLVDKWFLDAIESKLNKDKNRMQEFQKIVEKYVGQYKDNQSKIKRRDTIRAFKEESGQITEKAQLCQKTGDKKRHQENKIAHFIEKLSELREETSGSYQESLRQSEEVEQAISHVQYEKLSSEVHQLEDDQSFHVSNRLMIEMEQEELEQEVEKTERYLHLLLCAKQQELTKEEERDLLLLRQKLEVSRQKDEDLKPERNRLGYQLKCYYERALDENKEQGKDKKELHRQVMERIGTEKEKISKLEEEIRQKMAKEGSLQSKVESYSTQEDRYNNSYGESLTRNILGTYEPGTMEIRKKSYQKELDEETRRRLQMKKQIEGSKNDQRSLERSLSDLEREKIQKQLKKEQQEKQKDKYDRELEKRKVIMTYLEMDENSLFDTVRILKTSERKLMEIAALRRNLEKEEDTLQKEYQSLTQGKVLELPKEFETELHKMDIHVVYGMEWLKKNGYTEKENRKLVESHPFLPYALILSQREMEKLSGNPKTVFTSFPIPIMVREDLEEKSGQMQSGIVEYPDVSFYVLFNENLLNEKKLRVLVQEKEQQIQRKKEAAAIRQSEYEEYFERRESIKNQEVTKEKLEKNKEAVGELGMQLKQLDEKAKKTSSELAELKTERDRLEKEIQKSEQRIFHQKRRMEDYIQLCEAYQIYEQNRQALERCSSDISEKKENQRSSRGQLDRQTERQRDLETKIDQLEREAHDLSDKFQIYARYSRVEADLSGQDFAEMEARYGAITSSMSQELQDLEAQEQKASRRYEEALDELTHLSGKYHLNSEEWRDIRYDRKGESHREILLEDVRKKLNVKNMLWNEEDKQIAVLIQQKEDRLKRIKSECGEDHALSKAEISDQDFDARRNKLLYQKTEIQKQENSLKSRLQSYDENLTALAEYHDLPLQNEVVWEQNFSAMDSRALRTFKGILIRDYNQHIRDGQEAKERMVHVLNRIVRMDQFQDDFYKKPLESMLELSEDASSVLKQLATTLQSYDSLMEKLEVDISLVEKEKKKIVELMEDYLKEVHQNLGKIDHNSTIIIRNRPIKMLKIQVPAWEENENLYQMRLQDFIDEITKKGIELFEKNENAQEYFGTHITTKNLYDAVIGVGNIQIKLYKIEAQREYPITWAEVARNSGGEGFLSAFVILTSLMYYMRKDDTDIFADKNEGKVLIMDNPFAQTNASHLLKPLMEMAEKTNTQLICLSGLGGESIYNRFDNIYVLNLISASLRNGTEYLKGDHIRGDDPETMVVSQIEVMEQQELLF</sequence>
<dbReference type="EMBL" id="CP063304">
    <property type="protein sequence ID" value="QOV20134.1"/>
    <property type="molecule type" value="Genomic_DNA"/>
</dbReference>
<feature type="coiled-coil region" evidence="1">
    <location>
        <begin position="1187"/>
        <end position="1221"/>
    </location>
</feature>
<evidence type="ECO:0000256" key="1">
    <source>
        <dbReference type="SAM" id="Coils"/>
    </source>
</evidence>
<reference evidence="3 4" key="1">
    <citation type="submission" date="2020-10" db="EMBL/GenBank/DDBJ databases">
        <title>Blautia liquoris sp.nov., isolated from the mud in a fermentation cellar used for the production of Chinese strong-flavoured liquor.</title>
        <authorList>
            <person name="Lu L."/>
        </authorList>
    </citation>
    <scope>NUCLEOTIDE SEQUENCE [LARGE SCALE GENOMIC DNA]</scope>
    <source>
        <strain evidence="3 4">LZLJ-3</strain>
    </source>
</reference>
<organism evidence="3 4">
    <name type="scientific">Blautia liquoris</name>
    <dbReference type="NCBI Taxonomy" id="2779518"/>
    <lineage>
        <taxon>Bacteria</taxon>
        <taxon>Bacillati</taxon>
        <taxon>Bacillota</taxon>
        <taxon>Clostridia</taxon>
        <taxon>Lachnospirales</taxon>
        <taxon>Lachnospiraceae</taxon>
        <taxon>Blautia</taxon>
    </lineage>
</organism>
<gene>
    <name evidence="3" type="ORF">INP51_04075</name>
</gene>
<feature type="coiled-coil region" evidence="1">
    <location>
        <begin position="603"/>
        <end position="637"/>
    </location>
</feature>
<accession>A0A7M2RJG3</accession>
<keyword evidence="1" id="KW-0175">Coiled coil</keyword>
<feature type="region of interest" description="Disordered" evidence="2">
    <location>
        <begin position="471"/>
        <end position="493"/>
    </location>
</feature>
<keyword evidence="4" id="KW-1185">Reference proteome</keyword>
<evidence type="ECO:0000313" key="3">
    <source>
        <dbReference type="EMBL" id="QOV20134.1"/>
    </source>
</evidence>
<dbReference type="InterPro" id="IPR027417">
    <property type="entry name" value="P-loop_NTPase"/>
</dbReference>
<name>A0A7M2RJG3_9FIRM</name>
<evidence type="ECO:0000256" key="2">
    <source>
        <dbReference type="SAM" id="MobiDB-lite"/>
    </source>
</evidence>
<dbReference type="RefSeq" id="WP_193736454.1">
    <property type="nucleotide sequence ID" value="NZ_CP063304.1"/>
</dbReference>
<proteinExistence type="predicted"/>
<dbReference type="KEGG" id="bliq:INP51_04075"/>
<feature type="region of interest" description="Disordered" evidence="2">
    <location>
        <begin position="878"/>
        <end position="902"/>
    </location>
</feature>
<protein>
    <submittedName>
        <fullName evidence="3">Uncharacterized protein</fullName>
    </submittedName>
</protein>
<feature type="coiled-coil region" evidence="1">
    <location>
        <begin position="183"/>
        <end position="246"/>
    </location>
</feature>
<dbReference type="Proteomes" id="UP000593601">
    <property type="component" value="Chromosome"/>
</dbReference>
<feature type="coiled-coil region" evidence="1">
    <location>
        <begin position="516"/>
        <end position="578"/>
    </location>
</feature>
<feature type="coiled-coil region" evidence="1">
    <location>
        <begin position="951"/>
        <end position="978"/>
    </location>
</feature>
<feature type="compositionally biased region" description="Polar residues" evidence="2">
    <location>
        <begin position="476"/>
        <end position="493"/>
    </location>
</feature>
<evidence type="ECO:0000313" key="4">
    <source>
        <dbReference type="Proteomes" id="UP000593601"/>
    </source>
</evidence>
<feature type="coiled-coil region" evidence="1">
    <location>
        <begin position="749"/>
        <end position="852"/>
    </location>
</feature>
<dbReference type="Gene3D" id="3.40.50.300">
    <property type="entry name" value="P-loop containing nucleotide triphosphate hydrolases"/>
    <property type="match status" value="1"/>
</dbReference>